<dbReference type="EMBL" id="DVMZ01000074">
    <property type="protein sequence ID" value="HIU59012.1"/>
    <property type="molecule type" value="Genomic_DNA"/>
</dbReference>
<protein>
    <submittedName>
        <fullName evidence="3">Amidohydrolase</fullName>
    </submittedName>
</protein>
<dbReference type="Gene3D" id="3.10.310.70">
    <property type="match status" value="1"/>
</dbReference>
<dbReference type="AlphaFoldDB" id="A0A9D1MEX1"/>
<dbReference type="SUPFAM" id="SSF51338">
    <property type="entry name" value="Composite domain of metallo-dependent hydrolases"/>
    <property type="match status" value="1"/>
</dbReference>
<evidence type="ECO:0000259" key="2">
    <source>
        <dbReference type="Pfam" id="PF07969"/>
    </source>
</evidence>
<sequence length="541" mass="59514">MAKRIYQNGHILTLDSPLPADYLIAEDGKILGTGRGEPPALSGDVQRIDLHGRALMPAFLDPHSHLSAVAHRQLQLSLSGIGTPDAVLKEISRFLREKQLKKGEWLAASDYEPEGRRLTARELDAVAPENPLVLQYTSGHMGVFNGAALQALGVGADTPSAEGGLIEKGPDGTPTGYMEETDFVTRLKKIPPPDGNKLMDAFDRAQELYFSNGIVLIQEGLAVAELLPLYQALLRAGKLRAEVVAYPGREDFSAYAEAFPRTLDGQNESERKNGPARFPRKGPRGNFRVGGVKLISDGSPQGRTAWLRKPYLDENGRPDPNGYCGYPSVTKEELEETVRFCTERNLQLLVHCNGDRAAQAFIDAQLRFGSPTTRPVMIHAQLLGTDQLDDVRRAGILPSFFVAHVYYWGDVHLSNLGRERAEKISPLRSALNKGIPFTLHQDSPVVFPDMLETVRCAVTRKTKSGKTLGADERIDVLSALRAVTRNAARQYFEEAQTGALRPGMRENLIILSADPLQIPPEKSADIRVEETIADGITLFRR</sequence>
<reference evidence="3" key="1">
    <citation type="submission" date="2020-10" db="EMBL/GenBank/DDBJ databases">
        <authorList>
            <person name="Gilroy R."/>
        </authorList>
    </citation>
    <scope>NUCLEOTIDE SEQUENCE</scope>
    <source>
        <strain evidence="3">11687</strain>
    </source>
</reference>
<gene>
    <name evidence="3" type="ORF">IAC57_02810</name>
</gene>
<comment type="caution">
    <text evidence="3">The sequence shown here is derived from an EMBL/GenBank/DDBJ whole genome shotgun (WGS) entry which is preliminary data.</text>
</comment>
<evidence type="ECO:0000313" key="3">
    <source>
        <dbReference type="EMBL" id="HIU59012.1"/>
    </source>
</evidence>
<evidence type="ECO:0000313" key="4">
    <source>
        <dbReference type="Proteomes" id="UP000824081"/>
    </source>
</evidence>
<feature type="domain" description="Amidohydrolase 3" evidence="2">
    <location>
        <begin position="48"/>
        <end position="536"/>
    </location>
</feature>
<dbReference type="InterPro" id="IPR032466">
    <property type="entry name" value="Metal_Hydrolase"/>
</dbReference>
<dbReference type="PANTHER" id="PTHR22642">
    <property type="entry name" value="IMIDAZOLONEPROPIONASE"/>
    <property type="match status" value="1"/>
</dbReference>
<dbReference type="InterPro" id="IPR011059">
    <property type="entry name" value="Metal-dep_hydrolase_composite"/>
</dbReference>
<dbReference type="CDD" id="cd01300">
    <property type="entry name" value="YtcJ_like"/>
    <property type="match status" value="1"/>
</dbReference>
<dbReference type="Proteomes" id="UP000824081">
    <property type="component" value="Unassembled WGS sequence"/>
</dbReference>
<evidence type="ECO:0000256" key="1">
    <source>
        <dbReference type="SAM" id="MobiDB-lite"/>
    </source>
</evidence>
<dbReference type="SUPFAM" id="SSF51556">
    <property type="entry name" value="Metallo-dependent hydrolases"/>
    <property type="match status" value="1"/>
</dbReference>
<accession>A0A9D1MEX1</accession>
<dbReference type="GO" id="GO:0016810">
    <property type="term" value="F:hydrolase activity, acting on carbon-nitrogen (but not peptide) bonds"/>
    <property type="evidence" value="ECO:0007669"/>
    <property type="project" value="InterPro"/>
</dbReference>
<feature type="region of interest" description="Disordered" evidence="1">
    <location>
        <begin position="263"/>
        <end position="293"/>
    </location>
</feature>
<reference evidence="3" key="2">
    <citation type="journal article" date="2021" name="PeerJ">
        <title>Extensive microbial diversity within the chicken gut microbiome revealed by metagenomics and culture.</title>
        <authorList>
            <person name="Gilroy R."/>
            <person name="Ravi A."/>
            <person name="Getino M."/>
            <person name="Pursley I."/>
            <person name="Horton D.L."/>
            <person name="Alikhan N.F."/>
            <person name="Baker D."/>
            <person name="Gharbi K."/>
            <person name="Hall N."/>
            <person name="Watson M."/>
            <person name="Adriaenssens E.M."/>
            <person name="Foster-Nyarko E."/>
            <person name="Jarju S."/>
            <person name="Secka A."/>
            <person name="Antonio M."/>
            <person name="Oren A."/>
            <person name="Chaudhuri R.R."/>
            <person name="La Ragione R."/>
            <person name="Hildebrand F."/>
            <person name="Pallen M.J."/>
        </authorList>
    </citation>
    <scope>NUCLEOTIDE SEQUENCE</scope>
    <source>
        <strain evidence="3">11687</strain>
    </source>
</reference>
<proteinExistence type="predicted"/>
<dbReference type="Gene3D" id="3.20.20.140">
    <property type="entry name" value="Metal-dependent hydrolases"/>
    <property type="match status" value="1"/>
</dbReference>
<dbReference type="Pfam" id="PF07969">
    <property type="entry name" value="Amidohydro_3"/>
    <property type="match status" value="1"/>
</dbReference>
<dbReference type="Gene3D" id="2.30.40.10">
    <property type="entry name" value="Urease, subunit C, domain 1"/>
    <property type="match status" value="1"/>
</dbReference>
<dbReference type="InterPro" id="IPR013108">
    <property type="entry name" value="Amidohydro_3"/>
</dbReference>
<name>A0A9D1MEX1_9FIRM</name>
<dbReference type="PANTHER" id="PTHR22642:SF2">
    <property type="entry name" value="PROTEIN LONG AFTER FAR-RED 3"/>
    <property type="match status" value="1"/>
</dbReference>
<dbReference type="InterPro" id="IPR033932">
    <property type="entry name" value="YtcJ-like"/>
</dbReference>
<organism evidence="3 4">
    <name type="scientific">Candidatus Scatosoma pullistercoris</name>
    <dbReference type="NCBI Taxonomy" id="2840934"/>
    <lineage>
        <taxon>Bacteria</taxon>
        <taxon>Bacillati</taxon>
        <taxon>Bacillota</taxon>
        <taxon>Clostridia</taxon>
        <taxon>Candidatus Scatosoma</taxon>
    </lineage>
</organism>